<evidence type="ECO:0000256" key="1">
    <source>
        <dbReference type="ARBA" id="ARBA00024336"/>
    </source>
</evidence>
<feature type="region of interest" description="Disordered" evidence="2">
    <location>
        <begin position="40"/>
        <end position="64"/>
    </location>
</feature>
<keyword evidence="5" id="KW-1185">Reference proteome</keyword>
<feature type="compositionally biased region" description="Basic and acidic residues" evidence="2">
    <location>
        <begin position="54"/>
        <end position="63"/>
    </location>
</feature>
<dbReference type="OrthoDB" id="6287422at2759"/>
<protein>
    <submittedName>
        <fullName evidence="4">UPF0518-like protein</fullName>
    </submittedName>
</protein>
<evidence type="ECO:0000256" key="2">
    <source>
        <dbReference type="SAM" id="MobiDB-lite"/>
    </source>
</evidence>
<dbReference type="InterPro" id="IPR045669">
    <property type="entry name" value="FHIP_C"/>
</dbReference>
<dbReference type="InterPro" id="IPR019384">
    <property type="entry name" value="FHIP"/>
</dbReference>
<dbReference type="EMBL" id="JPKZ01001801">
    <property type="protein sequence ID" value="KHN79987.1"/>
    <property type="molecule type" value="Genomic_DNA"/>
</dbReference>
<organism evidence="4 5">
    <name type="scientific">Toxocara canis</name>
    <name type="common">Canine roundworm</name>
    <dbReference type="NCBI Taxonomy" id="6265"/>
    <lineage>
        <taxon>Eukaryota</taxon>
        <taxon>Metazoa</taxon>
        <taxon>Ecdysozoa</taxon>
        <taxon>Nematoda</taxon>
        <taxon>Chromadorea</taxon>
        <taxon>Rhabditida</taxon>
        <taxon>Spirurina</taxon>
        <taxon>Ascaridomorpha</taxon>
        <taxon>Ascaridoidea</taxon>
        <taxon>Toxocaridae</taxon>
        <taxon>Toxocara</taxon>
    </lineage>
</organism>
<sequence>MDMDTFMGLLEHVPSSKSKHSLEENLALIDSRIQYLNELKAESSDQEPSASETTPREGIDDSNKQAMTLPIGRPIICPENQGVGPFLESLLRALESMVDNTLFLNLHVTSVISALASYTQPLIANYFFDQSLALRPGVKSLIKILSALKTRIDAYASSVEGFNVLLERGIKFLKLKADRYEKTLENNRFHASRFVASPGESIRNNGSALNGRSSPGSPGGLFRFRPFGGSGRRFDVADGSQPHAFRYFSHKAMESRDAVLDHARAKQVVFAAVLLSQFCQELAAIVLQHATVVPRPKTRPADMR</sequence>
<dbReference type="AlphaFoldDB" id="A0A0B2VF28"/>
<dbReference type="PANTHER" id="PTHR21705">
    <property type="entry name" value="RAI16 PROTEIN-RELATED"/>
    <property type="match status" value="1"/>
</dbReference>
<proteinExistence type="inferred from homology"/>
<comment type="caution">
    <text evidence="4">The sequence shown here is derived from an EMBL/GenBank/DDBJ whole genome shotgun (WGS) entry which is preliminary data.</text>
</comment>
<evidence type="ECO:0000313" key="5">
    <source>
        <dbReference type="Proteomes" id="UP000031036"/>
    </source>
</evidence>
<dbReference type="InterPro" id="IPR045668">
    <property type="entry name" value="FHIP_KELAA_motif"/>
</dbReference>
<accession>A0A0B2VF28</accession>
<evidence type="ECO:0000259" key="3">
    <source>
        <dbReference type="Pfam" id="PF19314"/>
    </source>
</evidence>
<dbReference type="Pfam" id="PF19311">
    <property type="entry name" value="KELAA"/>
    <property type="match status" value="1"/>
</dbReference>
<dbReference type="OMA" id="HAFRYFS"/>
<dbReference type="STRING" id="6265.A0A0B2VF28"/>
<evidence type="ECO:0000313" key="4">
    <source>
        <dbReference type="EMBL" id="KHN79987.1"/>
    </source>
</evidence>
<name>A0A0B2VF28_TOXCA</name>
<gene>
    <name evidence="4" type="ORF">Tcan_07116</name>
</gene>
<dbReference type="Pfam" id="PF19314">
    <property type="entry name" value="DUF5917"/>
    <property type="match status" value="1"/>
</dbReference>
<reference evidence="4 5" key="1">
    <citation type="submission" date="2014-11" db="EMBL/GenBank/DDBJ databases">
        <title>Genetic blueprint of the zoonotic pathogen Toxocara canis.</title>
        <authorList>
            <person name="Zhu X.-Q."/>
            <person name="Korhonen P.K."/>
            <person name="Cai H."/>
            <person name="Young N.D."/>
            <person name="Nejsum P."/>
            <person name="von Samson-Himmelstjerna G."/>
            <person name="Boag P.R."/>
            <person name="Tan P."/>
            <person name="Li Q."/>
            <person name="Min J."/>
            <person name="Yang Y."/>
            <person name="Wang X."/>
            <person name="Fang X."/>
            <person name="Hall R.S."/>
            <person name="Hofmann A."/>
            <person name="Sternberg P.W."/>
            <person name="Jex A.R."/>
            <person name="Gasser R.B."/>
        </authorList>
    </citation>
    <scope>NUCLEOTIDE SEQUENCE [LARGE SCALE GENOMIC DNA]</scope>
    <source>
        <strain evidence="4">PN_DK_2014</strain>
    </source>
</reference>
<feature type="domain" description="FHF complex subunit HOOK-interacting protein C-terminal" evidence="3">
    <location>
        <begin position="84"/>
        <end position="174"/>
    </location>
</feature>
<dbReference type="PANTHER" id="PTHR21705:SF11">
    <property type="entry name" value="FHIP FAMILY PROTEIN CG3558"/>
    <property type="match status" value="1"/>
</dbReference>
<comment type="similarity">
    <text evidence="1">Belongs to the FHIP family.</text>
</comment>
<dbReference type="Proteomes" id="UP000031036">
    <property type="component" value="Unassembled WGS sequence"/>
</dbReference>